<accession>A0ABY8Q697</accession>
<proteinExistence type="predicted"/>
<dbReference type="InterPro" id="IPR018640">
    <property type="entry name" value="DUF2063"/>
</dbReference>
<dbReference type="Proteomes" id="UP001230978">
    <property type="component" value="Chromosome"/>
</dbReference>
<evidence type="ECO:0000259" key="1">
    <source>
        <dbReference type="Pfam" id="PF09836"/>
    </source>
</evidence>
<dbReference type="RefSeq" id="WP_281465534.1">
    <property type="nucleotide sequence ID" value="NZ_CP124535.1"/>
</dbReference>
<keyword evidence="3" id="KW-1185">Reference proteome</keyword>
<evidence type="ECO:0000313" key="3">
    <source>
        <dbReference type="Proteomes" id="UP001230978"/>
    </source>
</evidence>
<feature type="domain" description="Putative DNA-binding" evidence="1">
    <location>
        <begin position="9"/>
        <end position="95"/>
    </location>
</feature>
<dbReference type="InterPro" id="IPR044922">
    <property type="entry name" value="DUF2063_N_sf"/>
</dbReference>
<dbReference type="EMBL" id="CP124535">
    <property type="protein sequence ID" value="WGV15807.1"/>
    <property type="molecule type" value="Genomic_DNA"/>
</dbReference>
<evidence type="ECO:0000313" key="2">
    <source>
        <dbReference type="EMBL" id="WGV15807.1"/>
    </source>
</evidence>
<keyword evidence="2" id="KW-0238">DNA-binding</keyword>
<reference evidence="2 3" key="1">
    <citation type="submission" date="2023-04" db="EMBL/GenBank/DDBJ databases">
        <title>YMD61, complete Genome.</title>
        <authorList>
            <person name="Zhang J."/>
        </authorList>
    </citation>
    <scope>NUCLEOTIDE SEQUENCE [LARGE SCALE GENOMIC DNA]</scope>
    <source>
        <strain evidence="2 3">YMD61</strain>
    </source>
</reference>
<dbReference type="GO" id="GO:0003677">
    <property type="term" value="F:DNA binding"/>
    <property type="evidence" value="ECO:0007669"/>
    <property type="project" value="UniProtKB-KW"/>
</dbReference>
<sequence length="253" mass="27472">MQAADPLPAFRAGLFDGSLPPGVTARAADEAETRFAVYRNNVTHSLTRALARRYPVVERLVGPEFFAAMARLFLRDHPPRDPRLFLWGETFPAFLQGFRPLRDLPYLPDVARLEWMRGLAYHAADASPLQAEALTAAATAPQRFALTLHPSVQILRSRHAVVTIWQANQPGASAPERPIRADLAEDAMVLRNRADRVPVIALPSGEAAFLAALLRGDTLLMAAQAAEGADPGPLLAQLAHTGTITGLIERNAP</sequence>
<protein>
    <submittedName>
        <fullName evidence="2">DNA-binding domain-containing protein</fullName>
    </submittedName>
</protein>
<dbReference type="Pfam" id="PF09836">
    <property type="entry name" value="DUF2063"/>
    <property type="match status" value="1"/>
</dbReference>
<organism evidence="2 3">
    <name type="scientific">Fuscovulum ytuae</name>
    <dbReference type="NCBI Taxonomy" id="3042299"/>
    <lineage>
        <taxon>Bacteria</taxon>
        <taxon>Pseudomonadati</taxon>
        <taxon>Pseudomonadota</taxon>
        <taxon>Alphaproteobacteria</taxon>
        <taxon>Rhodobacterales</taxon>
        <taxon>Paracoccaceae</taxon>
        <taxon>Fuscovulum</taxon>
    </lineage>
</organism>
<name>A0ABY8Q697_9RHOB</name>
<dbReference type="Gene3D" id="1.10.150.690">
    <property type="entry name" value="DUF2063"/>
    <property type="match status" value="1"/>
</dbReference>
<gene>
    <name evidence="2" type="ORF">QF092_16375</name>
</gene>